<proteinExistence type="predicted"/>
<dbReference type="Proteomes" id="UP000824125">
    <property type="component" value="Unassembled WGS sequence"/>
</dbReference>
<protein>
    <submittedName>
        <fullName evidence="2">Uncharacterized protein</fullName>
    </submittedName>
</protein>
<keyword evidence="1" id="KW-0812">Transmembrane</keyword>
<reference evidence="2" key="2">
    <citation type="journal article" date="2021" name="PeerJ">
        <title>Extensive microbial diversity within the chicken gut microbiome revealed by metagenomics and culture.</title>
        <authorList>
            <person name="Gilroy R."/>
            <person name="Ravi A."/>
            <person name="Getino M."/>
            <person name="Pursley I."/>
            <person name="Horton D.L."/>
            <person name="Alikhan N.F."/>
            <person name="Baker D."/>
            <person name="Gharbi K."/>
            <person name="Hall N."/>
            <person name="Watson M."/>
            <person name="Adriaenssens E.M."/>
            <person name="Foster-Nyarko E."/>
            <person name="Jarju S."/>
            <person name="Secka A."/>
            <person name="Antonio M."/>
            <person name="Oren A."/>
            <person name="Chaudhuri R.R."/>
            <person name="La Ragione R."/>
            <person name="Hildebrand F."/>
            <person name="Pallen M.J."/>
        </authorList>
    </citation>
    <scope>NUCLEOTIDE SEQUENCE</scope>
    <source>
        <strain evidence="2">CHK176-6737</strain>
    </source>
</reference>
<feature type="transmembrane region" description="Helical" evidence="1">
    <location>
        <begin position="102"/>
        <end position="122"/>
    </location>
</feature>
<evidence type="ECO:0000313" key="3">
    <source>
        <dbReference type="Proteomes" id="UP000824125"/>
    </source>
</evidence>
<evidence type="ECO:0000256" key="1">
    <source>
        <dbReference type="SAM" id="Phobius"/>
    </source>
</evidence>
<sequence length="225" mass="24711">MNDRLREYVDGLFNGVPMTKETIEFREEVLQNLNEKYADLISQGKSDEAAYNIAVAGVGDIQSILRDMGGEKAQAQNAAPAQEPPKSAREQEFAKDEKTERIMTAIGVALCILCPVPCILWPGAVGAVLLFVLVAAGVAMFILAPNPKQKYKNNVTMAEEFRQWKTEKQGVKARISLIHAVIWAAAAGLYFLISFASGAWFITWVIFLIAPCLCGIASAVFELKR</sequence>
<name>A0A9D1MUT6_9FIRM</name>
<dbReference type="NCBIfam" id="NF038403">
    <property type="entry name" value="perm_prefix_1"/>
    <property type="match status" value="1"/>
</dbReference>
<dbReference type="InterPro" id="IPR047928">
    <property type="entry name" value="Perm_prefix_1"/>
</dbReference>
<dbReference type="AlphaFoldDB" id="A0A9D1MUT6"/>
<organism evidence="2 3">
    <name type="scientific">Candidatus Scybalenecus merdavium</name>
    <dbReference type="NCBI Taxonomy" id="2840939"/>
    <lineage>
        <taxon>Bacteria</taxon>
        <taxon>Bacillati</taxon>
        <taxon>Bacillota</taxon>
        <taxon>Clostridia</taxon>
        <taxon>Eubacteriales</taxon>
        <taxon>Oscillospiraceae</taxon>
        <taxon>Oscillospiraceae incertae sedis</taxon>
        <taxon>Candidatus Scybalenecus</taxon>
    </lineage>
</organism>
<dbReference type="EMBL" id="DVNM01000020">
    <property type="protein sequence ID" value="HIU69059.1"/>
    <property type="molecule type" value="Genomic_DNA"/>
</dbReference>
<comment type="caution">
    <text evidence="2">The sequence shown here is derived from an EMBL/GenBank/DDBJ whole genome shotgun (WGS) entry which is preliminary data.</text>
</comment>
<keyword evidence="1" id="KW-0472">Membrane</keyword>
<reference evidence="2" key="1">
    <citation type="submission" date="2020-10" db="EMBL/GenBank/DDBJ databases">
        <authorList>
            <person name="Gilroy R."/>
        </authorList>
    </citation>
    <scope>NUCLEOTIDE SEQUENCE</scope>
    <source>
        <strain evidence="2">CHK176-6737</strain>
    </source>
</reference>
<accession>A0A9D1MUT6</accession>
<evidence type="ECO:0000313" key="2">
    <source>
        <dbReference type="EMBL" id="HIU69059.1"/>
    </source>
</evidence>
<feature type="transmembrane region" description="Helical" evidence="1">
    <location>
        <begin position="128"/>
        <end position="144"/>
    </location>
</feature>
<feature type="transmembrane region" description="Helical" evidence="1">
    <location>
        <begin position="175"/>
        <end position="193"/>
    </location>
</feature>
<keyword evidence="1" id="KW-1133">Transmembrane helix</keyword>
<gene>
    <name evidence="2" type="ORF">IAD23_03800</name>
</gene>
<feature type="transmembrane region" description="Helical" evidence="1">
    <location>
        <begin position="199"/>
        <end position="221"/>
    </location>
</feature>